<sequence length="81" mass="9149">MKKKTAPKKAASRPAKRMTSVAKEESAPGPVQDIQVRIAARAHELYEQRGCLDGYHLHDWLEAEREILGHPVVMDKSSERI</sequence>
<dbReference type="Pfam" id="PF11154">
    <property type="entry name" value="DUF2934"/>
    <property type="match status" value="1"/>
</dbReference>
<proteinExistence type="predicted"/>
<reference evidence="2 3" key="1">
    <citation type="journal article" date="2010" name="Proc. Natl. Acad. Sci. U.S.A.">
        <title>A Nitrospira metagenome illuminates the physiology and evolution of globally important nitrite-oxidizing bacteria.</title>
        <authorList>
            <person name="Lucker S."/>
            <person name="Wagner M."/>
            <person name="Maixner F."/>
            <person name="Pelletier E."/>
            <person name="Koch H."/>
            <person name="Vacherie B."/>
            <person name="Rattei T."/>
            <person name="Sinninghe Damste J."/>
            <person name="Spieck E."/>
            <person name="Le Paslier D."/>
            <person name="Daims H."/>
        </authorList>
    </citation>
    <scope>NUCLEOTIDE SEQUENCE [LARGE SCALE GENOMIC DNA]</scope>
</reference>
<dbReference type="HOGENOM" id="CLU_2567504_0_0_0"/>
<dbReference type="AlphaFoldDB" id="D8PI32"/>
<dbReference type="KEGG" id="nde:NIDE3227"/>
<dbReference type="InterPro" id="IPR021327">
    <property type="entry name" value="DUF2934"/>
</dbReference>
<organism evidence="2 3">
    <name type="scientific">Nitrospira defluvii</name>
    <dbReference type="NCBI Taxonomy" id="330214"/>
    <lineage>
        <taxon>Bacteria</taxon>
        <taxon>Pseudomonadati</taxon>
        <taxon>Nitrospirota</taxon>
        <taxon>Nitrospiria</taxon>
        <taxon>Nitrospirales</taxon>
        <taxon>Nitrospiraceae</taxon>
        <taxon>Nitrospira</taxon>
    </lineage>
</organism>
<gene>
    <name evidence="2" type="ORF">NIDE3227</name>
</gene>
<accession>D8PI32</accession>
<evidence type="ECO:0000256" key="1">
    <source>
        <dbReference type="SAM" id="MobiDB-lite"/>
    </source>
</evidence>
<keyword evidence="3" id="KW-1185">Reference proteome</keyword>
<dbReference type="EMBL" id="FP929003">
    <property type="protein sequence ID" value="CBK42919.1"/>
    <property type="molecule type" value="Genomic_DNA"/>
</dbReference>
<dbReference type="Proteomes" id="UP000001660">
    <property type="component" value="Chromosome"/>
</dbReference>
<evidence type="ECO:0008006" key="4">
    <source>
        <dbReference type="Google" id="ProtNLM"/>
    </source>
</evidence>
<feature type="region of interest" description="Disordered" evidence="1">
    <location>
        <begin position="1"/>
        <end position="30"/>
    </location>
</feature>
<evidence type="ECO:0000313" key="3">
    <source>
        <dbReference type="Proteomes" id="UP000001660"/>
    </source>
</evidence>
<dbReference type="OrthoDB" id="9811127at2"/>
<protein>
    <recommendedName>
        <fullName evidence="4">DUF2934 domain-containing protein</fullName>
    </recommendedName>
</protein>
<evidence type="ECO:0000313" key="2">
    <source>
        <dbReference type="EMBL" id="CBK42919.1"/>
    </source>
</evidence>
<name>D8PI32_9BACT</name>
<feature type="compositionally biased region" description="Basic residues" evidence="1">
    <location>
        <begin position="1"/>
        <end position="16"/>
    </location>
</feature>